<dbReference type="FunFam" id="1.25.40.10:FF:000306">
    <property type="entry name" value="Cell cycle control protein cwf4"/>
    <property type="match status" value="1"/>
</dbReference>
<dbReference type="GO" id="GO:0000974">
    <property type="term" value="C:Prp19 complex"/>
    <property type="evidence" value="ECO:0007669"/>
    <property type="project" value="TreeGrafter"/>
</dbReference>
<evidence type="ECO:0000313" key="11">
    <source>
        <dbReference type="EMBL" id="CAH1451531.1"/>
    </source>
</evidence>
<comment type="caution">
    <text evidence="11">The sequence shown here is derived from an EMBL/GenBank/DDBJ whole genome shotgun (WGS) entry which is preliminary data.</text>
</comment>
<evidence type="ECO:0000256" key="5">
    <source>
        <dbReference type="ARBA" id="ARBA00022737"/>
    </source>
</evidence>
<comment type="function">
    <text evidence="8">Involved in pre-mRNA splicing and cell cycle progression. Required for the spliceosome assembly and initiation of the DNA replication.</text>
</comment>
<accession>A0AAU9PMS2</accession>
<evidence type="ECO:0000256" key="8">
    <source>
        <dbReference type="ARBA" id="ARBA00037040"/>
    </source>
</evidence>
<evidence type="ECO:0000256" key="3">
    <source>
        <dbReference type="ARBA" id="ARBA00022664"/>
    </source>
</evidence>
<dbReference type="InterPro" id="IPR003107">
    <property type="entry name" value="HAT"/>
</dbReference>
<feature type="coiled-coil region" evidence="9">
    <location>
        <begin position="537"/>
        <end position="564"/>
    </location>
</feature>
<dbReference type="Proteomes" id="UP001157418">
    <property type="component" value="Unassembled WGS sequence"/>
</dbReference>
<gene>
    <name evidence="11" type="ORF">LVIROSA_LOCUS36887</name>
</gene>
<dbReference type="InterPro" id="IPR055433">
    <property type="entry name" value="HAT_Syf1-like_N"/>
</dbReference>
<dbReference type="PANTHER" id="PTHR11246:SF3">
    <property type="entry name" value="CROOKED NECK-LIKE PROTEIN 1"/>
    <property type="match status" value="1"/>
</dbReference>
<keyword evidence="4" id="KW-0747">Spliceosome</keyword>
<keyword evidence="7" id="KW-0539">Nucleus</keyword>
<evidence type="ECO:0000256" key="4">
    <source>
        <dbReference type="ARBA" id="ARBA00022728"/>
    </source>
</evidence>
<evidence type="ECO:0000256" key="2">
    <source>
        <dbReference type="ARBA" id="ARBA00008644"/>
    </source>
</evidence>
<evidence type="ECO:0000256" key="9">
    <source>
        <dbReference type="SAM" id="Coils"/>
    </source>
</evidence>
<reference evidence="11 12" key="1">
    <citation type="submission" date="2022-01" db="EMBL/GenBank/DDBJ databases">
        <authorList>
            <person name="Xiong W."/>
            <person name="Schranz E."/>
        </authorList>
    </citation>
    <scope>NUCLEOTIDE SEQUENCE [LARGE SCALE GENOMIC DNA]</scope>
</reference>
<comment type="similarity">
    <text evidence="2">Belongs to the crooked-neck family.</text>
</comment>
<proteinExistence type="inferred from homology"/>
<evidence type="ECO:0000256" key="7">
    <source>
        <dbReference type="ARBA" id="ARBA00023242"/>
    </source>
</evidence>
<evidence type="ECO:0000256" key="6">
    <source>
        <dbReference type="ARBA" id="ARBA00023187"/>
    </source>
</evidence>
<dbReference type="EMBL" id="CAKMRJ010005745">
    <property type="protein sequence ID" value="CAH1451531.1"/>
    <property type="molecule type" value="Genomic_DNA"/>
</dbReference>
<organism evidence="11 12">
    <name type="scientific">Lactuca virosa</name>
    <dbReference type="NCBI Taxonomy" id="75947"/>
    <lineage>
        <taxon>Eukaryota</taxon>
        <taxon>Viridiplantae</taxon>
        <taxon>Streptophyta</taxon>
        <taxon>Embryophyta</taxon>
        <taxon>Tracheophyta</taxon>
        <taxon>Spermatophyta</taxon>
        <taxon>Magnoliopsida</taxon>
        <taxon>eudicotyledons</taxon>
        <taxon>Gunneridae</taxon>
        <taxon>Pentapetalae</taxon>
        <taxon>asterids</taxon>
        <taxon>campanulids</taxon>
        <taxon>Asterales</taxon>
        <taxon>Asteraceae</taxon>
        <taxon>Cichorioideae</taxon>
        <taxon>Cichorieae</taxon>
        <taxon>Lactucinae</taxon>
        <taxon>Lactuca</taxon>
    </lineage>
</organism>
<name>A0AAU9PMS2_9ASTR</name>
<dbReference type="GO" id="GO:0071011">
    <property type="term" value="C:precatalytic spliceosome"/>
    <property type="evidence" value="ECO:0007669"/>
    <property type="project" value="TreeGrafter"/>
</dbReference>
<dbReference type="InterPro" id="IPR045075">
    <property type="entry name" value="Syf1-like"/>
</dbReference>
<keyword evidence="3" id="KW-0507">mRNA processing</keyword>
<evidence type="ECO:0000256" key="1">
    <source>
        <dbReference type="ARBA" id="ARBA00004324"/>
    </source>
</evidence>
<evidence type="ECO:0000259" key="10">
    <source>
        <dbReference type="Pfam" id="PF23233"/>
    </source>
</evidence>
<sequence length="687" mass="82509">MASREGDPALGYLTRKETEVKLPRPTRVKNKTPAPIQITAEQILREARERQEAEIRPPKQKITDSTELADYRLRKRKEFEDLIRRVRWNKSVWVKYAKWEESQKDFNRARSVWERALDVDYRDHTMWLKYADVEMKNKFINHARNVWDRAVTLLPRVDQLWYKYIHMEEMLGNVAGARQIFERWMGWEPDQQAWLSYIKFELRYNEIERARSIYERFVQCLPKVTAWIHDEEAETLFVAFAEFEEKCKETERARCIYKFALDHIPKGRAEDLYRKFVAFEKQYGDREGIEDAIVGKRRFQYEEEVRKNPLNYDSWFDYIRLEESVGNKGRIREIYERAIANVPPAEEKRYWQRYIYLWISYALYEEIDAQDVGRTRDVYSECLKLIPHKKFSFAKVWLLAAQFEIRQLNLSAARAVLGKAIGIAPKDKIFKKYIEIELQLGNIDRCRKLYEKYLEWSPENCYAWSKYAELERSLSETDRARAIFELAIAQPALDMPELLWKAYIDFEIAEGEFERTRQLYERLLDRTKHLKVWISYAKFEASAIEEEEEDEEQLQQQKHDDEKKKLCIQRARSVFENAINYYRTSAPELKEERAMLLEEWLNMESSFGEVGDVGLVRAKLPKKLKKRRQIEMDDGPTGYEEYIDYLFPEETQASNLKILEQAYKWKKQKIVSDDEEEEEDDDDDMDD</sequence>
<dbReference type="SUPFAM" id="SSF48452">
    <property type="entry name" value="TPR-like"/>
    <property type="match status" value="1"/>
</dbReference>
<dbReference type="Pfam" id="PF23233">
    <property type="entry name" value="HAT_Syf1_CNRKL1_N"/>
    <property type="match status" value="2"/>
</dbReference>
<dbReference type="GO" id="GO:0000245">
    <property type="term" value="P:spliceosomal complex assembly"/>
    <property type="evidence" value="ECO:0007669"/>
    <property type="project" value="TreeGrafter"/>
</dbReference>
<comment type="subcellular location">
    <subcellularLocation>
        <location evidence="1">Nucleus speckle</location>
    </subcellularLocation>
</comment>
<keyword evidence="5" id="KW-0677">Repeat</keyword>
<feature type="domain" description="Pre-mRNA-splicing factor Syf1-like N-terminal HAT-repeats" evidence="10">
    <location>
        <begin position="78"/>
        <end position="222"/>
    </location>
</feature>
<dbReference type="AlphaFoldDB" id="A0AAU9PMS2"/>
<dbReference type="InterPro" id="IPR011990">
    <property type="entry name" value="TPR-like_helical_dom_sf"/>
</dbReference>
<dbReference type="GO" id="GO:0071014">
    <property type="term" value="C:post-mRNA release spliceosomal complex"/>
    <property type="evidence" value="ECO:0007669"/>
    <property type="project" value="TreeGrafter"/>
</dbReference>
<dbReference type="GO" id="GO:0071007">
    <property type="term" value="C:U2-type catalytic step 2 spliceosome"/>
    <property type="evidence" value="ECO:0007669"/>
    <property type="project" value="TreeGrafter"/>
</dbReference>
<protein>
    <recommendedName>
        <fullName evidence="10">Pre-mRNA-splicing factor Syf1-like N-terminal HAT-repeats domain-containing protein</fullName>
    </recommendedName>
</protein>
<dbReference type="Gene3D" id="1.25.40.10">
    <property type="entry name" value="Tetratricopeptide repeat domain"/>
    <property type="match status" value="4"/>
</dbReference>
<feature type="domain" description="Pre-mRNA-splicing factor Syf1-like N-terminal HAT-repeats" evidence="10">
    <location>
        <begin position="299"/>
        <end position="459"/>
    </location>
</feature>
<keyword evidence="9" id="KW-0175">Coiled coil</keyword>
<evidence type="ECO:0000313" key="12">
    <source>
        <dbReference type="Proteomes" id="UP001157418"/>
    </source>
</evidence>
<dbReference type="FunFam" id="1.25.40.10:FF:000269">
    <property type="entry name" value="Crooked neck pre-mRNA-splicing factor 1"/>
    <property type="match status" value="1"/>
</dbReference>
<dbReference type="FunFam" id="1.25.40.10:FF:000075">
    <property type="entry name" value="Crooked neck pre-mRNA-splicing factor 1"/>
    <property type="match status" value="1"/>
</dbReference>
<dbReference type="GO" id="GO:0016607">
    <property type="term" value="C:nuclear speck"/>
    <property type="evidence" value="ECO:0007669"/>
    <property type="project" value="UniProtKB-SubCell"/>
</dbReference>
<dbReference type="PANTHER" id="PTHR11246">
    <property type="entry name" value="PRE-MRNA SPLICING FACTOR"/>
    <property type="match status" value="1"/>
</dbReference>
<keyword evidence="6" id="KW-0508">mRNA splicing</keyword>
<dbReference type="SMART" id="SM00386">
    <property type="entry name" value="HAT"/>
    <property type="match status" value="13"/>
</dbReference>
<keyword evidence="12" id="KW-1185">Reference proteome</keyword>